<comment type="subcellular location">
    <subcellularLocation>
        <location evidence="1">Cytoplasm</location>
        <location evidence="1">Cytoskeleton</location>
        <location evidence="1">Microtubule organizing center</location>
        <location evidence="1">Centrosome</location>
        <location evidence="1">Centriole</location>
    </subcellularLocation>
</comment>
<evidence type="ECO:0000256" key="5">
    <source>
        <dbReference type="ARBA" id="ARBA00022527"/>
    </source>
</evidence>
<evidence type="ECO:0000259" key="19">
    <source>
        <dbReference type="PROSITE" id="PS51984"/>
    </source>
</evidence>
<dbReference type="InterPro" id="IPR008266">
    <property type="entry name" value="Tyr_kinase_AS"/>
</dbReference>
<keyword evidence="6" id="KW-0808">Transferase</keyword>
<evidence type="ECO:0000256" key="3">
    <source>
        <dbReference type="ARBA" id="ARBA00020245"/>
    </source>
</evidence>
<name>A0A6L2P7X6_COPFO</name>
<feature type="domain" description="Protein kinase" evidence="18">
    <location>
        <begin position="60"/>
        <end position="330"/>
    </location>
</feature>
<dbReference type="InterPro" id="IPR047108">
    <property type="entry name" value="Plk4-like_POLO_box_2_sf"/>
</dbReference>
<dbReference type="Gene3D" id="3.30.1120.120">
    <property type="match status" value="1"/>
</dbReference>
<dbReference type="PROSITE" id="PS50011">
    <property type="entry name" value="PROTEIN_KINASE_DOM"/>
    <property type="match status" value="1"/>
</dbReference>
<keyword evidence="7" id="KW-0547">Nucleotide-binding</keyword>
<evidence type="ECO:0000259" key="18">
    <source>
        <dbReference type="PROSITE" id="PS50011"/>
    </source>
</evidence>
<protein>
    <recommendedName>
        <fullName evidence="3">Serine/threonine-protein kinase PLK4</fullName>
        <ecNumber evidence="2">2.7.11.21</ecNumber>
    </recommendedName>
    <alternativeName>
        <fullName evidence="12">Polo-like kinase 4</fullName>
    </alternativeName>
    <alternativeName>
        <fullName evidence="13 14">Serine/threonine-protein kinase SAK</fullName>
    </alternativeName>
</protein>
<sequence>MLQNMISHDGNNTRTWTLPLQSKPGLTAVITYASPAKCTVHFVLYCYVHEKVLCQEKFIYAISVFPLSAVFKELVCMRGMSYFPSDEEKFAFLYAQTHPRPFLRAREIDKKLMQAAGMVGRVRQEVAIHSRLKHPSVLELYTFFEDVNYVYLVLELCHNGELQRYLKNNAVILDEEEASHLFRQVVQGLLYLHSHNILHRDISLANLLLSKDMRVKIADFGLATQLSRADEKHLTMCGTPNYISPEVATRSSHGLEADVWGLGCLLYTLLVGRPPFDTDGVKSTLTKVVMADYKVPSHLSVMAKDLIDALLKKNPKERIQLQNILDHPFMKHSRMKDMLQQNCQPGDSADSGMGTMSTNTHSQETRGSFQTTNEQISKDTLPSVWKCHPTGVYKALKTDVQLSNNKDIMKNQTVTIIPRPEEKFHGTDCSGKLKRPQYHHARLNHSSSNGDESNSAVLPNLPSVHTSNHQCSLSLLHIEDKANSVFQTEYPSCAKESPVPITNRGDKCFGGGVSCCVGSGKRSVPSNLALANKPAVDSSYHGDCHSCTSHHSQCSCKQDCRKCSDDEGRMIHETHTGTCSHQTSDSCQNSVLRSACVCQNHVTGLHKEKEDHVKALQNSEGTKNCLIRTHSAENVTRNNMNCHRSNCDCSVESFSSTKMQLHAANSEQFQKCSHPGCCRKICEHSKGADTINVKHFSSVKCNAHNIDKGQDYKARNCLHHAHSLDNPPMLQHSIKHQQGSYSHPTLQESGCHRSLNDTNVYRVGYDEVFKKRAMECTRQVESAGPVKGTDEAETNTNCVTHSPLSSLRLQPTRHRTKGAILSILESGEVCIEFLRKRNGNREEKVVDVCRISGDGLRVVLYRPNGGRGCSVGDSPPALPEEGADAIYSFESLPAKHRKKYLYASRFVNLVKAKTPKVTFYSDKAKCLLMENDPDPDFEVCFYEGGKITKVSGECVKIIDSSGHSTVLENEKDEHSVPASTKLLWDHFQQCYQHCLLLEENLTRISKETATKGANCFPIIVGKRPSLFGGKENVANIKPEKHVSHMPEMCSFDMSLMSTIPTKHCGSSVQHGQNRSPASRATSPFTSVLPSPKERRVVVPGIGTAVQVSSMEVSELCYVVTVFKLHCLVRHTDIQAVSSSCD</sequence>
<dbReference type="EMBL" id="BLKM01009832">
    <property type="protein sequence ID" value="GFG28306.1"/>
    <property type="molecule type" value="Genomic_DNA"/>
</dbReference>
<dbReference type="EC" id="2.7.11.21" evidence="2"/>
<dbReference type="PROSITE" id="PS00109">
    <property type="entry name" value="PROTEIN_KINASE_TYR"/>
    <property type="match status" value="1"/>
</dbReference>
<dbReference type="GO" id="GO:0005814">
    <property type="term" value="C:centriole"/>
    <property type="evidence" value="ECO:0007669"/>
    <property type="project" value="UniProtKB-SubCell"/>
</dbReference>
<feature type="domain" description="Cryptic POLO box 2 (CPB2)" evidence="20">
    <location>
        <begin position="914"/>
        <end position="1030"/>
    </location>
</feature>
<comment type="caution">
    <text evidence="21">The sequence shown here is derived from an EMBL/GenBank/DDBJ whole genome shotgun (WGS) entry which is preliminary data.</text>
</comment>
<keyword evidence="11" id="KW-0206">Cytoskeleton</keyword>
<proteinExistence type="predicted"/>
<evidence type="ECO:0000256" key="17">
    <source>
        <dbReference type="SAM" id="MobiDB-lite"/>
    </source>
</evidence>
<evidence type="ECO:0000256" key="2">
    <source>
        <dbReference type="ARBA" id="ARBA00012424"/>
    </source>
</evidence>
<dbReference type="Proteomes" id="UP000502823">
    <property type="component" value="Unassembled WGS sequence"/>
</dbReference>
<evidence type="ECO:0000256" key="6">
    <source>
        <dbReference type="ARBA" id="ARBA00022679"/>
    </source>
</evidence>
<feature type="domain" description="Cryptic POLO box 1 (CPB1)" evidence="19">
    <location>
        <begin position="796"/>
        <end position="913"/>
    </location>
</feature>
<organism evidence="21 22">
    <name type="scientific">Coptotermes formosanus</name>
    <name type="common">Formosan subterranean termite</name>
    <dbReference type="NCBI Taxonomy" id="36987"/>
    <lineage>
        <taxon>Eukaryota</taxon>
        <taxon>Metazoa</taxon>
        <taxon>Ecdysozoa</taxon>
        <taxon>Arthropoda</taxon>
        <taxon>Hexapoda</taxon>
        <taxon>Insecta</taxon>
        <taxon>Pterygota</taxon>
        <taxon>Neoptera</taxon>
        <taxon>Polyneoptera</taxon>
        <taxon>Dictyoptera</taxon>
        <taxon>Blattodea</taxon>
        <taxon>Blattoidea</taxon>
        <taxon>Termitoidae</taxon>
        <taxon>Rhinotermitidae</taxon>
        <taxon>Coptotermes</taxon>
    </lineage>
</organism>
<dbReference type="FunFam" id="1.10.510.10:FF:000576">
    <property type="entry name" value="Serine/threonine-protein kinase PLK4"/>
    <property type="match status" value="1"/>
</dbReference>
<dbReference type="InterPro" id="IPR011009">
    <property type="entry name" value="Kinase-like_dom_sf"/>
</dbReference>
<gene>
    <name evidence="21" type="ORF">Cfor_11321</name>
</gene>
<keyword evidence="4" id="KW-0963">Cytoplasm</keyword>
<dbReference type="InterPro" id="IPR046437">
    <property type="entry name" value="Ser_Thr-PK_POLO_box_1_sf"/>
</dbReference>
<dbReference type="GO" id="GO:0005524">
    <property type="term" value="F:ATP binding"/>
    <property type="evidence" value="ECO:0007669"/>
    <property type="project" value="UniProtKB-KW"/>
</dbReference>
<feature type="region of interest" description="Disordered" evidence="17">
    <location>
        <begin position="346"/>
        <end position="373"/>
    </location>
</feature>
<dbReference type="CDD" id="cd13114">
    <property type="entry name" value="POLO_box_Plk4_1"/>
    <property type="match status" value="1"/>
</dbReference>
<dbReference type="Gene3D" id="1.10.510.10">
    <property type="entry name" value="Transferase(Phosphotransferase) domain 1"/>
    <property type="match status" value="1"/>
</dbReference>
<dbReference type="GO" id="GO:0004674">
    <property type="term" value="F:protein serine/threonine kinase activity"/>
    <property type="evidence" value="ECO:0007669"/>
    <property type="project" value="UniProtKB-KW"/>
</dbReference>
<dbReference type="InterPro" id="IPR033699">
    <property type="entry name" value="POLO_box_Plk4_1"/>
</dbReference>
<comment type="catalytic activity">
    <reaction evidence="16">
        <text>L-seryl-[protein] + ATP = O-phospho-L-seryl-[protein] + ADP + H(+)</text>
        <dbReference type="Rhea" id="RHEA:17989"/>
        <dbReference type="Rhea" id="RHEA-COMP:9863"/>
        <dbReference type="Rhea" id="RHEA-COMP:11604"/>
        <dbReference type="ChEBI" id="CHEBI:15378"/>
        <dbReference type="ChEBI" id="CHEBI:29999"/>
        <dbReference type="ChEBI" id="CHEBI:30616"/>
        <dbReference type="ChEBI" id="CHEBI:83421"/>
        <dbReference type="ChEBI" id="CHEBI:456216"/>
        <dbReference type="EC" id="2.7.11.21"/>
    </reaction>
</comment>
<dbReference type="Pfam" id="PF18190">
    <property type="entry name" value="Plk4_PB1"/>
    <property type="match status" value="1"/>
</dbReference>
<evidence type="ECO:0000256" key="8">
    <source>
        <dbReference type="ARBA" id="ARBA00022777"/>
    </source>
</evidence>
<keyword evidence="22" id="KW-1185">Reference proteome</keyword>
<feature type="compositionally biased region" description="Polar residues" evidence="17">
    <location>
        <begin position="354"/>
        <end position="373"/>
    </location>
</feature>
<evidence type="ECO:0000256" key="9">
    <source>
        <dbReference type="ARBA" id="ARBA00022840"/>
    </source>
</evidence>
<evidence type="ECO:0000256" key="1">
    <source>
        <dbReference type="ARBA" id="ARBA00004114"/>
    </source>
</evidence>
<evidence type="ECO:0000259" key="20">
    <source>
        <dbReference type="PROSITE" id="PS51985"/>
    </source>
</evidence>
<dbReference type="PROSITE" id="PS51984">
    <property type="entry name" value="CPB1"/>
    <property type="match status" value="1"/>
</dbReference>
<keyword evidence="8" id="KW-0418">Kinase</keyword>
<evidence type="ECO:0000256" key="13">
    <source>
        <dbReference type="ARBA" id="ARBA00030429"/>
    </source>
</evidence>
<dbReference type="PANTHER" id="PTHR24345:SF91">
    <property type="entry name" value="SERINE_THREONINE-PROTEIN KINASE PLK4"/>
    <property type="match status" value="1"/>
</dbReference>
<keyword evidence="10" id="KW-0832">Ubl conjugation</keyword>
<evidence type="ECO:0000313" key="22">
    <source>
        <dbReference type="Proteomes" id="UP000502823"/>
    </source>
</evidence>
<evidence type="ECO:0000256" key="10">
    <source>
        <dbReference type="ARBA" id="ARBA00022843"/>
    </source>
</evidence>
<keyword evidence="9" id="KW-0067">ATP-binding</keyword>
<evidence type="ECO:0000256" key="15">
    <source>
        <dbReference type="ARBA" id="ARBA00047802"/>
    </source>
</evidence>
<reference evidence="22" key="1">
    <citation type="submission" date="2020-01" db="EMBL/GenBank/DDBJ databases">
        <title>Draft genome sequence of the Termite Coptotermes fromosanus.</title>
        <authorList>
            <person name="Itakura S."/>
            <person name="Yosikawa Y."/>
            <person name="Umezawa K."/>
        </authorList>
    </citation>
    <scope>NUCLEOTIDE SEQUENCE [LARGE SCALE GENOMIC DNA]</scope>
</reference>
<dbReference type="FunCoup" id="A0A6L2P7X6">
    <property type="interactions" value="267"/>
</dbReference>
<evidence type="ECO:0000256" key="16">
    <source>
        <dbReference type="ARBA" id="ARBA00048347"/>
    </source>
</evidence>
<keyword evidence="5" id="KW-0723">Serine/threonine-protein kinase</keyword>
<evidence type="ECO:0000256" key="11">
    <source>
        <dbReference type="ARBA" id="ARBA00023212"/>
    </source>
</evidence>
<dbReference type="PANTHER" id="PTHR24345">
    <property type="entry name" value="SERINE/THREONINE-PROTEIN KINASE PLK"/>
    <property type="match status" value="1"/>
</dbReference>
<feature type="region of interest" description="Disordered" evidence="17">
    <location>
        <begin position="1065"/>
        <end position="1087"/>
    </location>
</feature>
<evidence type="ECO:0000256" key="12">
    <source>
        <dbReference type="ARBA" id="ARBA00030332"/>
    </source>
</evidence>
<dbReference type="SUPFAM" id="SSF56112">
    <property type="entry name" value="Protein kinase-like (PK-like)"/>
    <property type="match status" value="1"/>
</dbReference>
<evidence type="ECO:0000256" key="14">
    <source>
        <dbReference type="ARBA" id="ARBA00030924"/>
    </source>
</evidence>
<dbReference type="GO" id="GO:0005634">
    <property type="term" value="C:nucleus"/>
    <property type="evidence" value="ECO:0007669"/>
    <property type="project" value="TreeGrafter"/>
</dbReference>
<dbReference type="AlphaFoldDB" id="A0A6L2P7X6"/>
<accession>A0A6L2P7X6</accession>
<evidence type="ECO:0000256" key="7">
    <source>
        <dbReference type="ARBA" id="ARBA00022741"/>
    </source>
</evidence>
<dbReference type="Pfam" id="PF18409">
    <property type="entry name" value="Plk4_PB2"/>
    <property type="match status" value="1"/>
</dbReference>
<evidence type="ECO:0000256" key="4">
    <source>
        <dbReference type="ARBA" id="ARBA00022490"/>
    </source>
</evidence>
<dbReference type="OrthoDB" id="10004143at2759"/>
<dbReference type="CDD" id="cd13115">
    <property type="entry name" value="POLO_box_Plk4_2"/>
    <property type="match status" value="1"/>
</dbReference>
<dbReference type="PROSITE" id="PS51985">
    <property type="entry name" value="CPB2"/>
    <property type="match status" value="1"/>
</dbReference>
<dbReference type="InterPro" id="IPR033698">
    <property type="entry name" value="POLO_box_Plk4_2"/>
</dbReference>
<dbReference type="InParanoid" id="A0A6L2P7X6"/>
<evidence type="ECO:0000313" key="21">
    <source>
        <dbReference type="EMBL" id="GFG28306.1"/>
    </source>
</evidence>
<dbReference type="InterPro" id="IPR000719">
    <property type="entry name" value="Prot_kinase_dom"/>
</dbReference>
<dbReference type="Pfam" id="PF00069">
    <property type="entry name" value="Pkinase"/>
    <property type="match status" value="1"/>
</dbReference>
<dbReference type="Gene3D" id="3.30.1120.130">
    <property type="match status" value="1"/>
</dbReference>
<comment type="catalytic activity">
    <reaction evidence="15">
        <text>L-threonyl-[protein] + ATP = O-phospho-L-threonyl-[protein] + ADP + H(+)</text>
        <dbReference type="Rhea" id="RHEA:46608"/>
        <dbReference type="Rhea" id="RHEA-COMP:11060"/>
        <dbReference type="Rhea" id="RHEA-COMP:11605"/>
        <dbReference type="ChEBI" id="CHEBI:15378"/>
        <dbReference type="ChEBI" id="CHEBI:30013"/>
        <dbReference type="ChEBI" id="CHEBI:30616"/>
        <dbReference type="ChEBI" id="CHEBI:61977"/>
        <dbReference type="ChEBI" id="CHEBI:456216"/>
        <dbReference type="EC" id="2.7.11.21"/>
    </reaction>
</comment>